<keyword evidence="1" id="KW-0472">Membrane</keyword>
<proteinExistence type="predicted"/>
<dbReference type="WBParaSite" id="nRc.2.0.1.t01324-RA">
    <property type="protein sequence ID" value="nRc.2.0.1.t01324-RA"/>
    <property type="gene ID" value="nRc.2.0.1.g01324"/>
</dbReference>
<keyword evidence="2" id="KW-1185">Reference proteome</keyword>
<name>A0A915HIR5_ROMCU</name>
<reference evidence="3" key="1">
    <citation type="submission" date="2022-11" db="UniProtKB">
        <authorList>
            <consortium name="WormBaseParasite"/>
        </authorList>
    </citation>
    <scope>IDENTIFICATION</scope>
</reference>
<dbReference type="AlphaFoldDB" id="A0A915HIR5"/>
<evidence type="ECO:0000256" key="1">
    <source>
        <dbReference type="SAM" id="Phobius"/>
    </source>
</evidence>
<keyword evidence="1" id="KW-1133">Transmembrane helix</keyword>
<protein>
    <submittedName>
        <fullName evidence="3">Uncharacterized protein</fullName>
    </submittedName>
</protein>
<organism evidence="2 3">
    <name type="scientific">Romanomermis culicivorax</name>
    <name type="common">Nematode worm</name>
    <dbReference type="NCBI Taxonomy" id="13658"/>
    <lineage>
        <taxon>Eukaryota</taxon>
        <taxon>Metazoa</taxon>
        <taxon>Ecdysozoa</taxon>
        <taxon>Nematoda</taxon>
        <taxon>Enoplea</taxon>
        <taxon>Dorylaimia</taxon>
        <taxon>Mermithida</taxon>
        <taxon>Mermithoidea</taxon>
        <taxon>Mermithidae</taxon>
        <taxon>Romanomermis</taxon>
    </lineage>
</organism>
<sequence length="146" mass="16274">MVHLIVSTTFFVQVIIEIQFLISNFREKIFLYICVCGILLSVITFVYVRYDDDEKIRSVKKAGVKSLGANYTSPYGAVQCRTGRKYSSYLSCAVRCRAAHLKKTSFHGLGSGREGNLGEPGSVLAARPVQVPATHQITYPPHYPEI</sequence>
<accession>A0A915HIR5</accession>
<evidence type="ECO:0000313" key="2">
    <source>
        <dbReference type="Proteomes" id="UP000887565"/>
    </source>
</evidence>
<dbReference type="Proteomes" id="UP000887565">
    <property type="component" value="Unplaced"/>
</dbReference>
<keyword evidence="1" id="KW-0812">Transmembrane</keyword>
<feature type="transmembrane region" description="Helical" evidence="1">
    <location>
        <begin position="29"/>
        <end position="48"/>
    </location>
</feature>
<evidence type="ECO:0000313" key="3">
    <source>
        <dbReference type="WBParaSite" id="nRc.2.0.1.t01324-RA"/>
    </source>
</evidence>